<evidence type="ECO:0000313" key="3">
    <source>
        <dbReference type="Proteomes" id="UP000019277"/>
    </source>
</evidence>
<dbReference type="RefSeq" id="WP_035278646.1">
    <property type="nucleotide sequence ID" value="NZ_AYXG01000027.1"/>
</dbReference>
<keyword evidence="3" id="KW-1185">Reference proteome</keyword>
<accession>W7IUH1</accession>
<dbReference type="OrthoDB" id="4310309at2"/>
<dbReference type="AlphaFoldDB" id="W7IUH1"/>
<name>W7IUH1_9PSEU</name>
<keyword evidence="1" id="KW-0732">Signal</keyword>
<feature type="chain" id="PRO_5004896009" evidence="1">
    <location>
        <begin position="24"/>
        <end position="374"/>
    </location>
</feature>
<evidence type="ECO:0000313" key="2">
    <source>
        <dbReference type="EMBL" id="EWC64008.1"/>
    </source>
</evidence>
<feature type="signal peptide" evidence="1">
    <location>
        <begin position="1"/>
        <end position="23"/>
    </location>
</feature>
<dbReference type="Proteomes" id="UP000019277">
    <property type="component" value="Unassembled WGS sequence"/>
</dbReference>
<evidence type="ECO:0000256" key="1">
    <source>
        <dbReference type="SAM" id="SignalP"/>
    </source>
</evidence>
<dbReference type="EMBL" id="AYXG01000027">
    <property type="protein sequence ID" value="EWC64008.1"/>
    <property type="molecule type" value="Genomic_DNA"/>
</dbReference>
<sequence>MRRAITLAVVAGVVLVGASPAAAAGRVQELPVPAGTSTLGSPRVNGGGYAWTVSTSSSTDKAVVWHRGTPRVLEPDAVSSTVHDVNDRGLAVGSHVPQGGSLTRAAVWQDGRRTDVGGPYSQAVAVGEDGRVLVTTYVPERGERLEVWQRGRSEVLYEGPQGGGYPLLGDGGHVVHNVVDANGDTVVREWDKRGRVVADLKAPAEYYGLSPLTVNRRGDIAFQTSKGYPNFRVLVWQDGVFSDPGSLPYAQLTHLNYLDPFFHTFLNDRGELAYVSGNRVFRWHAGVLTDLTPDAGYGDLPYIAGINNRGDIAARYTTADGTARSRVFSRDGTVVDVTGLPGSTRFLISGLNPDRKEVVGIDFSGDTRFFLQRF</sequence>
<organism evidence="2 3">
    <name type="scientific">Actinokineospora spheciospongiae</name>
    <dbReference type="NCBI Taxonomy" id="909613"/>
    <lineage>
        <taxon>Bacteria</taxon>
        <taxon>Bacillati</taxon>
        <taxon>Actinomycetota</taxon>
        <taxon>Actinomycetes</taxon>
        <taxon>Pseudonocardiales</taxon>
        <taxon>Pseudonocardiaceae</taxon>
        <taxon>Actinokineospora</taxon>
    </lineage>
</organism>
<reference evidence="2 3" key="1">
    <citation type="journal article" date="2014" name="Genome Announc.">
        <title>Draft Genome Sequence of the Antitrypanosomally Active Sponge-Associated Bacterium Actinokineospora sp. Strain EG49.</title>
        <authorList>
            <person name="Harjes J."/>
            <person name="Ryu T."/>
            <person name="Abdelmohsen U.R."/>
            <person name="Moitinho-Silva L."/>
            <person name="Horn H."/>
            <person name="Ravasi T."/>
            <person name="Hentschel U."/>
        </authorList>
    </citation>
    <scope>NUCLEOTIDE SEQUENCE [LARGE SCALE GENOMIC DNA]</scope>
    <source>
        <strain evidence="2 3">EG49</strain>
    </source>
</reference>
<protein>
    <submittedName>
        <fullName evidence="2">Uncharacterized protein</fullName>
    </submittedName>
</protein>
<proteinExistence type="predicted"/>
<gene>
    <name evidence="2" type="ORF">UO65_0719</name>
</gene>
<comment type="caution">
    <text evidence="2">The sequence shown here is derived from an EMBL/GenBank/DDBJ whole genome shotgun (WGS) entry which is preliminary data.</text>
</comment>